<evidence type="ECO:0000313" key="4">
    <source>
        <dbReference type="EMBL" id="KOA48471.1"/>
    </source>
</evidence>
<dbReference type="SMART" id="SM00448">
    <property type="entry name" value="REC"/>
    <property type="match status" value="1"/>
</dbReference>
<dbReference type="Pfam" id="PF00072">
    <property type="entry name" value="Response_reg"/>
    <property type="match status" value="1"/>
</dbReference>
<feature type="modified residue" description="4-aspartylphosphate" evidence="1">
    <location>
        <position position="70"/>
    </location>
</feature>
<dbReference type="InterPro" id="IPR046947">
    <property type="entry name" value="LytR-like"/>
</dbReference>
<dbReference type="GO" id="GO:0000156">
    <property type="term" value="F:phosphorelay response regulator activity"/>
    <property type="evidence" value="ECO:0007669"/>
    <property type="project" value="InterPro"/>
</dbReference>
<dbReference type="InterPro" id="IPR007492">
    <property type="entry name" value="LytTR_DNA-bd_dom"/>
</dbReference>
<organism evidence="4 5">
    <name type="scientific">Bifidobacterium animalis subsp. animalis MCC 0483</name>
    <dbReference type="NCBI Taxonomy" id="1365955"/>
    <lineage>
        <taxon>Bacteria</taxon>
        <taxon>Bacillati</taxon>
        <taxon>Actinomycetota</taxon>
        <taxon>Actinomycetes</taxon>
        <taxon>Bifidobacteriales</taxon>
        <taxon>Bifidobacteriaceae</taxon>
        <taxon>Bifidobacterium</taxon>
    </lineage>
</organism>
<dbReference type="GO" id="GO:0003677">
    <property type="term" value="F:DNA binding"/>
    <property type="evidence" value="ECO:0007669"/>
    <property type="project" value="InterPro"/>
</dbReference>
<protein>
    <recommendedName>
        <fullName evidence="6">DNA-binding response regulator</fullName>
    </recommendedName>
</protein>
<feature type="domain" description="Response regulatory" evidence="2">
    <location>
        <begin position="16"/>
        <end position="133"/>
    </location>
</feature>
<dbReference type="InterPro" id="IPR011006">
    <property type="entry name" value="CheY-like_superfamily"/>
</dbReference>
<feature type="domain" description="HTH LytTR-type" evidence="3">
    <location>
        <begin position="144"/>
        <end position="243"/>
    </location>
</feature>
<dbReference type="RefSeq" id="WP_052824877.1">
    <property type="nucleotide sequence ID" value="NZ_AWFK01000015.1"/>
</dbReference>
<comment type="caution">
    <text evidence="4">The sequence shown here is derived from an EMBL/GenBank/DDBJ whole genome shotgun (WGS) entry which is preliminary data.</text>
</comment>
<keyword evidence="1" id="KW-0597">Phosphoprotein</keyword>
<evidence type="ECO:0000256" key="1">
    <source>
        <dbReference type="PROSITE-ProRule" id="PRU00169"/>
    </source>
</evidence>
<dbReference type="AlphaFoldDB" id="A0AB34T7D5"/>
<dbReference type="CDD" id="cd00156">
    <property type="entry name" value="REC"/>
    <property type="match status" value="1"/>
</dbReference>
<reference evidence="4 5" key="1">
    <citation type="journal article" date="2015" name="Int J Genomics">
        <title>Comparative Genomics Revealed Genetic Diversity and Species/Strain-Level Differences in Carbohydrate Metabolism of Three Probiotic Bifidobacterial Species.</title>
        <authorList>
            <person name="Odamaki T."/>
            <person name="Horigome A."/>
            <person name="Sugahara H."/>
            <person name="Hashikura N."/>
            <person name="Minami J."/>
            <person name="Xiao J.Z."/>
            <person name="Abe F."/>
        </authorList>
    </citation>
    <scope>NUCLEOTIDE SEQUENCE [LARGE SCALE GENOMIC DNA]</scope>
    <source>
        <strain evidence="4 5">MCC 0483</strain>
    </source>
</reference>
<dbReference type="SMART" id="SM00850">
    <property type="entry name" value="LytTR"/>
    <property type="match status" value="1"/>
</dbReference>
<dbReference type="PANTHER" id="PTHR37299">
    <property type="entry name" value="TRANSCRIPTIONAL REGULATOR-RELATED"/>
    <property type="match status" value="1"/>
</dbReference>
<dbReference type="Proteomes" id="UP000037239">
    <property type="component" value="Unassembled WGS sequence"/>
</dbReference>
<dbReference type="InterPro" id="IPR001789">
    <property type="entry name" value="Sig_transdc_resp-reg_receiver"/>
</dbReference>
<dbReference type="Pfam" id="PF04397">
    <property type="entry name" value="LytTR"/>
    <property type="match status" value="1"/>
</dbReference>
<dbReference type="PANTHER" id="PTHR37299:SF1">
    <property type="entry name" value="STAGE 0 SPORULATION PROTEIN A HOMOLOG"/>
    <property type="match status" value="1"/>
</dbReference>
<sequence length="251" mass="28507">MGSTTRIEEADHMRIRVAIVEDDPLFLRQATTFVELFGEQTGRDFSVTTFNSATTFLKEFNANFDILLLDILMPSYNGIEVAQEVRKSDENLAILFITSTPQYAIKGYTVDALSYILKPLSWPAFEVEFSRAVDHVLAEERPTIMLQSGAKYYQVPHHTINYIESRQHKISVHTDDRDITVPYTLSALEERLSPAGFYRINSYYLVNMTHVESVEGQNCVLDTGVELKISRARKKGFIEALTRHLSDDGAS</sequence>
<evidence type="ECO:0000259" key="3">
    <source>
        <dbReference type="PROSITE" id="PS50930"/>
    </source>
</evidence>
<evidence type="ECO:0008006" key="6">
    <source>
        <dbReference type="Google" id="ProtNLM"/>
    </source>
</evidence>
<dbReference type="SUPFAM" id="SSF52172">
    <property type="entry name" value="CheY-like"/>
    <property type="match status" value="1"/>
</dbReference>
<dbReference type="EMBL" id="AWFK01000015">
    <property type="protein sequence ID" value="KOA48471.1"/>
    <property type="molecule type" value="Genomic_DNA"/>
</dbReference>
<dbReference type="PROSITE" id="PS50930">
    <property type="entry name" value="HTH_LYTTR"/>
    <property type="match status" value="1"/>
</dbReference>
<evidence type="ECO:0000313" key="5">
    <source>
        <dbReference type="Proteomes" id="UP000037239"/>
    </source>
</evidence>
<dbReference type="Gene3D" id="2.40.50.1020">
    <property type="entry name" value="LytTr DNA-binding domain"/>
    <property type="match status" value="1"/>
</dbReference>
<dbReference type="PROSITE" id="PS50110">
    <property type="entry name" value="RESPONSE_REGULATORY"/>
    <property type="match status" value="1"/>
</dbReference>
<accession>A0AB34T7D5</accession>
<evidence type="ECO:0000259" key="2">
    <source>
        <dbReference type="PROSITE" id="PS50110"/>
    </source>
</evidence>
<gene>
    <name evidence="4" type="ORF">BAAM0483_08590</name>
</gene>
<proteinExistence type="predicted"/>
<dbReference type="Gene3D" id="3.40.50.2300">
    <property type="match status" value="1"/>
</dbReference>
<name>A0AB34T7D5_9BIFI</name>